<sequence length="189" mass="20746">MARPLSEAKRDAILAAAARLVAAQGVGASTAQIAKAAKVAEGTVFTYFETKDALLNALFVRLEERLALAVGGTFPANAEVREQLHHVWNALLVWGAAHPIDRMALRQLKVSERITDCTRTHCAGLFGTTLQTLEASLARHIDPERIPFYLGRVLISLLETTLEAMAAQPEQRDTLQQAGFDLFWKGIQR</sequence>
<keyword evidence="1 2" id="KW-0238">DNA-binding</keyword>
<feature type="DNA-binding region" description="H-T-H motif" evidence="2">
    <location>
        <begin position="29"/>
        <end position="48"/>
    </location>
</feature>
<evidence type="ECO:0000256" key="1">
    <source>
        <dbReference type="ARBA" id="ARBA00023125"/>
    </source>
</evidence>
<reference evidence="4" key="1">
    <citation type="submission" date="2023-07" db="EMBL/GenBank/DDBJ databases">
        <title>Functional and genomic diversity of the sorghum phyllosphere microbiome.</title>
        <authorList>
            <person name="Shade A."/>
        </authorList>
    </citation>
    <scope>NUCLEOTIDE SEQUENCE</scope>
    <source>
        <strain evidence="4">SORGH_AS_0457</strain>
    </source>
</reference>
<dbReference type="PROSITE" id="PS50977">
    <property type="entry name" value="HTH_TETR_2"/>
    <property type="match status" value="1"/>
</dbReference>
<dbReference type="GO" id="GO:0003677">
    <property type="term" value="F:DNA binding"/>
    <property type="evidence" value="ECO:0007669"/>
    <property type="project" value="UniProtKB-UniRule"/>
</dbReference>
<dbReference type="Proteomes" id="UP001226084">
    <property type="component" value="Unassembled WGS sequence"/>
</dbReference>
<dbReference type="RefSeq" id="WP_306989499.1">
    <property type="nucleotide sequence ID" value="NZ_JAUTAS010000001.1"/>
</dbReference>
<dbReference type="Gene3D" id="1.10.357.10">
    <property type="entry name" value="Tetracycline Repressor, domain 2"/>
    <property type="match status" value="1"/>
</dbReference>
<protein>
    <submittedName>
        <fullName evidence="4">AcrR family transcriptional regulator</fullName>
    </submittedName>
</protein>
<organism evidence="4 5">
    <name type="scientific">Stenotrophomonas rhizophila</name>
    <dbReference type="NCBI Taxonomy" id="216778"/>
    <lineage>
        <taxon>Bacteria</taxon>
        <taxon>Pseudomonadati</taxon>
        <taxon>Pseudomonadota</taxon>
        <taxon>Gammaproteobacteria</taxon>
        <taxon>Lysobacterales</taxon>
        <taxon>Lysobacteraceae</taxon>
        <taxon>Stenotrophomonas</taxon>
    </lineage>
</organism>
<gene>
    <name evidence="4" type="ORF">QE424_002592</name>
</gene>
<name>A0AAP5AK34_9GAMM</name>
<dbReference type="SUPFAM" id="SSF46689">
    <property type="entry name" value="Homeodomain-like"/>
    <property type="match status" value="1"/>
</dbReference>
<dbReference type="PANTHER" id="PTHR30055:SF222">
    <property type="entry name" value="REGULATORY PROTEIN"/>
    <property type="match status" value="1"/>
</dbReference>
<dbReference type="Pfam" id="PF00440">
    <property type="entry name" value="TetR_N"/>
    <property type="match status" value="1"/>
</dbReference>
<dbReference type="InterPro" id="IPR050109">
    <property type="entry name" value="HTH-type_TetR-like_transc_reg"/>
</dbReference>
<dbReference type="InterPro" id="IPR023772">
    <property type="entry name" value="DNA-bd_HTH_TetR-type_CS"/>
</dbReference>
<accession>A0AAP5AK34</accession>
<dbReference type="PROSITE" id="PS01081">
    <property type="entry name" value="HTH_TETR_1"/>
    <property type="match status" value="1"/>
</dbReference>
<evidence type="ECO:0000256" key="2">
    <source>
        <dbReference type="PROSITE-ProRule" id="PRU00335"/>
    </source>
</evidence>
<dbReference type="PANTHER" id="PTHR30055">
    <property type="entry name" value="HTH-TYPE TRANSCRIPTIONAL REGULATOR RUTR"/>
    <property type="match status" value="1"/>
</dbReference>
<dbReference type="InterPro" id="IPR001647">
    <property type="entry name" value="HTH_TetR"/>
</dbReference>
<dbReference type="InterPro" id="IPR009057">
    <property type="entry name" value="Homeodomain-like_sf"/>
</dbReference>
<dbReference type="AlphaFoldDB" id="A0AAP5AK34"/>
<comment type="caution">
    <text evidence="4">The sequence shown here is derived from an EMBL/GenBank/DDBJ whole genome shotgun (WGS) entry which is preliminary data.</text>
</comment>
<dbReference type="PRINTS" id="PR00455">
    <property type="entry name" value="HTHTETR"/>
</dbReference>
<evidence type="ECO:0000313" key="5">
    <source>
        <dbReference type="Proteomes" id="UP001226084"/>
    </source>
</evidence>
<proteinExistence type="predicted"/>
<dbReference type="EMBL" id="JAUTAS010000001">
    <property type="protein sequence ID" value="MDQ1109433.1"/>
    <property type="molecule type" value="Genomic_DNA"/>
</dbReference>
<evidence type="ECO:0000313" key="4">
    <source>
        <dbReference type="EMBL" id="MDQ1109433.1"/>
    </source>
</evidence>
<feature type="domain" description="HTH tetR-type" evidence="3">
    <location>
        <begin position="7"/>
        <end position="66"/>
    </location>
</feature>
<evidence type="ECO:0000259" key="3">
    <source>
        <dbReference type="PROSITE" id="PS50977"/>
    </source>
</evidence>